<dbReference type="EMBL" id="CAXAJV020001284">
    <property type="protein sequence ID" value="CAL7935493.1"/>
    <property type="molecule type" value="Genomic_DNA"/>
</dbReference>
<protein>
    <recommendedName>
        <fullName evidence="4">Protein G12</fullName>
    </recommendedName>
</protein>
<name>A0ABP1N768_XYLVO</name>
<accession>A0ABP1N768</accession>
<feature type="chain" id="PRO_5047475667" description="Protein G12" evidence="1">
    <location>
        <begin position="20"/>
        <end position="215"/>
    </location>
</feature>
<dbReference type="InterPro" id="IPR010629">
    <property type="entry name" value="Ins_allergen"/>
</dbReference>
<sequence>MKSIFALLATLALASPLYAYRLPASGSGELAKELQKMVDLIPLDKILQITKAYAEQDVQFKAVMDVLKSNELKQLVQDVEGHPVFHKLVNKVQELGLDIRSIINDFNKNIGLAPLAPLAASDLALTGGILGYVKDVGETVPLQQMEELINTELQNSKVIQQLVVAVSSEENANFYWSIYQNPHFLNLKKEVTRKGVSGLLFQELFPAFVFAASIV</sequence>
<dbReference type="Pfam" id="PF06757">
    <property type="entry name" value="Ins_allergen_rp"/>
    <property type="match status" value="1"/>
</dbReference>
<proteinExistence type="predicted"/>
<comment type="caution">
    <text evidence="2">The sequence shown here is derived from an EMBL/GenBank/DDBJ whole genome shotgun (WGS) entry which is preliminary data.</text>
</comment>
<evidence type="ECO:0000313" key="3">
    <source>
        <dbReference type="Proteomes" id="UP001642520"/>
    </source>
</evidence>
<dbReference type="Proteomes" id="UP001642520">
    <property type="component" value="Unassembled WGS sequence"/>
</dbReference>
<evidence type="ECO:0000313" key="2">
    <source>
        <dbReference type="EMBL" id="CAL7935493.1"/>
    </source>
</evidence>
<evidence type="ECO:0000256" key="1">
    <source>
        <dbReference type="SAM" id="SignalP"/>
    </source>
</evidence>
<evidence type="ECO:0008006" key="4">
    <source>
        <dbReference type="Google" id="ProtNLM"/>
    </source>
</evidence>
<keyword evidence="1" id="KW-0732">Signal</keyword>
<keyword evidence="3" id="KW-1185">Reference proteome</keyword>
<reference evidence="2 3" key="1">
    <citation type="submission" date="2024-08" db="EMBL/GenBank/DDBJ databases">
        <authorList>
            <person name="Will J Nash"/>
            <person name="Angela Man"/>
            <person name="Seanna McTaggart"/>
            <person name="Kendall Baker"/>
            <person name="Tom Barker"/>
            <person name="Leah Catchpole"/>
            <person name="Alex Durrant"/>
            <person name="Karim Gharbi"/>
            <person name="Naomi Irish"/>
            <person name="Gemy Kaithakottil"/>
            <person name="Debby Ku"/>
            <person name="Aaliyah Providence"/>
            <person name="Felix Shaw"/>
            <person name="David Swarbreck"/>
            <person name="Chris Watkins"/>
            <person name="Ann M. McCartney"/>
            <person name="Giulio Formenti"/>
            <person name="Alice Mouton"/>
            <person name="Noel Vella"/>
            <person name="Bjorn M von Reumont"/>
            <person name="Adriana Vella"/>
            <person name="Wilfried Haerty"/>
        </authorList>
    </citation>
    <scope>NUCLEOTIDE SEQUENCE [LARGE SCALE GENOMIC DNA]</scope>
</reference>
<feature type="signal peptide" evidence="1">
    <location>
        <begin position="1"/>
        <end position="19"/>
    </location>
</feature>
<gene>
    <name evidence="2" type="ORF">XYLVIOL_LOCUS1631</name>
</gene>
<dbReference type="PANTHER" id="PTHR21163:SF0">
    <property type="entry name" value="GH08205P-RELATED"/>
    <property type="match status" value="1"/>
</dbReference>
<dbReference type="PANTHER" id="PTHR21163">
    <property type="entry name" value="PROTEIN G12"/>
    <property type="match status" value="1"/>
</dbReference>
<organism evidence="2 3">
    <name type="scientific">Xylocopa violacea</name>
    <name type="common">Violet carpenter bee</name>
    <name type="synonym">Apis violacea</name>
    <dbReference type="NCBI Taxonomy" id="135666"/>
    <lineage>
        <taxon>Eukaryota</taxon>
        <taxon>Metazoa</taxon>
        <taxon>Ecdysozoa</taxon>
        <taxon>Arthropoda</taxon>
        <taxon>Hexapoda</taxon>
        <taxon>Insecta</taxon>
        <taxon>Pterygota</taxon>
        <taxon>Neoptera</taxon>
        <taxon>Endopterygota</taxon>
        <taxon>Hymenoptera</taxon>
        <taxon>Apocrita</taxon>
        <taxon>Aculeata</taxon>
        <taxon>Apoidea</taxon>
        <taxon>Anthophila</taxon>
        <taxon>Apidae</taxon>
        <taxon>Xylocopa</taxon>
        <taxon>Xylocopa</taxon>
    </lineage>
</organism>